<dbReference type="GO" id="GO:0003677">
    <property type="term" value="F:DNA binding"/>
    <property type="evidence" value="ECO:0007669"/>
    <property type="project" value="UniProtKB-KW"/>
</dbReference>
<protein>
    <submittedName>
        <fullName evidence="5">LuxR C-terminal-related transcriptional regulator</fullName>
    </submittedName>
</protein>
<dbReference type="PANTHER" id="PTHR44688">
    <property type="entry name" value="DNA-BINDING TRANSCRIPTIONAL ACTIVATOR DEVR_DOSR"/>
    <property type="match status" value="1"/>
</dbReference>
<dbReference type="PRINTS" id="PR00038">
    <property type="entry name" value="HTHLUXR"/>
</dbReference>
<dbReference type="AlphaFoldDB" id="A0AAP4FRF3"/>
<feature type="domain" description="HTH luxR-type" evidence="4">
    <location>
        <begin position="110"/>
        <end position="175"/>
    </location>
</feature>
<evidence type="ECO:0000256" key="2">
    <source>
        <dbReference type="ARBA" id="ARBA00023125"/>
    </source>
</evidence>
<dbReference type="PROSITE" id="PS50043">
    <property type="entry name" value="HTH_LUXR_2"/>
    <property type="match status" value="1"/>
</dbReference>
<reference evidence="5 6" key="1">
    <citation type="submission" date="2023-06" db="EMBL/GenBank/DDBJ databases">
        <title>Identification and characterization of antibiotic-resistant Gram-negative bacteria.</title>
        <authorList>
            <person name="Cho G.-S."/>
            <person name="Lee J."/>
            <person name="Tai E."/>
            <person name="Jeong S."/>
            <person name="Kim I."/>
            <person name="Kim B.-E."/>
            <person name="Jeong M.-I."/>
            <person name="Oh K.-K."/>
            <person name="Franz C.M.A.P."/>
        </authorList>
    </citation>
    <scope>NUCLEOTIDE SEQUENCE [LARGE SCALE GENOMIC DNA]</scope>
    <source>
        <strain evidence="5 6">V106_12</strain>
    </source>
</reference>
<evidence type="ECO:0000259" key="4">
    <source>
        <dbReference type="PROSITE" id="PS50043"/>
    </source>
</evidence>
<dbReference type="InterPro" id="IPR000792">
    <property type="entry name" value="Tscrpt_reg_LuxR_C"/>
</dbReference>
<dbReference type="GO" id="GO:0006355">
    <property type="term" value="P:regulation of DNA-templated transcription"/>
    <property type="evidence" value="ECO:0007669"/>
    <property type="project" value="InterPro"/>
</dbReference>
<organism evidence="5 6">
    <name type="scientific">Lelliottia wanjuensis</name>
    <dbReference type="NCBI Taxonomy" id="3050585"/>
    <lineage>
        <taxon>Bacteria</taxon>
        <taxon>Pseudomonadati</taxon>
        <taxon>Pseudomonadota</taxon>
        <taxon>Gammaproteobacteria</taxon>
        <taxon>Enterobacterales</taxon>
        <taxon>Enterobacteriaceae</taxon>
        <taxon>Lelliottia</taxon>
    </lineage>
</organism>
<name>A0AAP4FRF3_9ENTR</name>
<dbReference type="SUPFAM" id="SSF46894">
    <property type="entry name" value="C-terminal effector domain of the bipartite response regulators"/>
    <property type="match status" value="1"/>
</dbReference>
<dbReference type="SMART" id="SM00421">
    <property type="entry name" value="HTH_LUXR"/>
    <property type="match status" value="1"/>
</dbReference>
<dbReference type="InterPro" id="IPR016032">
    <property type="entry name" value="Sig_transdc_resp-reg_C-effctor"/>
</dbReference>
<keyword evidence="2" id="KW-0238">DNA-binding</keyword>
<gene>
    <name evidence="5" type="ORF">QQF32_01165</name>
</gene>
<evidence type="ECO:0000313" key="5">
    <source>
        <dbReference type="EMBL" id="MDK9361836.1"/>
    </source>
</evidence>
<evidence type="ECO:0000256" key="1">
    <source>
        <dbReference type="ARBA" id="ARBA00023015"/>
    </source>
</evidence>
<dbReference type="InterPro" id="IPR036388">
    <property type="entry name" value="WH-like_DNA-bd_sf"/>
</dbReference>
<comment type="caution">
    <text evidence="5">The sequence shown here is derived from an EMBL/GenBank/DDBJ whole genome shotgun (WGS) entry which is preliminary data.</text>
</comment>
<accession>A0AAP4FRF3</accession>
<dbReference type="Proteomes" id="UP001223214">
    <property type="component" value="Unassembled WGS sequence"/>
</dbReference>
<keyword evidence="3" id="KW-0804">Transcription</keyword>
<dbReference type="RefSeq" id="WP_285150435.1">
    <property type="nucleotide sequence ID" value="NZ_JASSOM010000002.1"/>
</dbReference>
<dbReference type="EMBL" id="JASSOM010000002">
    <property type="protein sequence ID" value="MDK9361836.1"/>
    <property type="molecule type" value="Genomic_DNA"/>
</dbReference>
<evidence type="ECO:0000313" key="6">
    <source>
        <dbReference type="Proteomes" id="UP001223214"/>
    </source>
</evidence>
<evidence type="ECO:0000256" key="3">
    <source>
        <dbReference type="ARBA" id="ARBA00023163"/>
    </source>
</evidence>
<dbReference type="CDD" id="cd06170">
    <property type="entry name" value="LuxR_C_like"/>
    <property type="match status" value="1"/>
</dbReference>
<keyword evidence="1" id="KW-0805">Transcription regulation</keyword>
<proteinExistence type="predicted"/>
<dbReference type="Pfam" id="PF00196">
    <property type="entry name" value="GerE"/>
    <property type="match status" value="1"/>
</dbReference>
<dbReference type="Gene3D" id="1.10.10.10">
    <property type="entry name" value="Winged helix-like DNA-binding domain superfamily/Winged helix DNA-binding domain"/>
    <property type="match status" value="1"/>
</dbReference>
<sequence length="187" mass="21657">MKSAIANVKIDSDNYYYKFGLYQMLAHIYQFEKPTPGIKKVQGQVSILFRQNIASIIYPGPELTLNTLDIPFVCNTLNLSEINAKLEKIMMVTQYPYFECDKQVMYQRLGIKSYHQLSGTEFTVLRYCGKGFRPREIALILDCSEKTVNTHCRNAMRKMGMSKRVELYQYATLVMCDEGRERATLCL</sequence>
<dbReference type="PANTHER" id="PTHR44688:SF16">
    <property type="entry name" value="DNA-BINDING TRANSCRIPTIONAL ACTIVATOR DEVR_DOSR"/>
    <property type="match status" value="1"/>
</dbReference>
<keyword evidence="6" id="KW-1185">Reference proteome</keyword>